<evidence type="ECO:0000313" key="2">
    <source>
        <dbReference type="Proteomes" id="UP001189429"/>
    </source>
</evidence>
<organism evidence="1 2">
    <name type="scientific">Prorocentrum cordatum</name>
    <dbReference type="NCBI Taxonomy" id="2364126"/>
    <lineage>
        <taxon>Eukaryota</taxon>
        <taxon>Sar</taxon>
        <taxon>Alveolata</taxon>
        <taxon>Dinophyceae</taxon>
        <taxon>Prorocentrales</taxon>
        <taxon>Prorocentraceae</taxon>
        <taxon>Prorocentrum</taxon>
    </lineage>
</organism>
<protein>
    <submittedName>
        <fullName evidence="1">Uncharacterized protein</fullName>
    </submittedName>
</protein>
<name>A0ABN9PIU2_9DINO</name>
<keyword evidence="2" id="KW-1185">Reference proteome</keyword>
<comment type="caution">
    <text evidence="1">The sequence shown here is derived from an EMBL/GenBank/DDBJ whole genome shotgun (WGS) entry which is preliminary data.</text>
</comment>
<accession>A0ABN9PIU2</accession>
<proteinExistence type="predicted"/>
<reference evidence="1" key="1">
    <citation type="submission" date="2023-10" db="EMBL/GenBank/DDBJ databases">
        <authorList>
            <person name="Chen Y."/>
            <person name="Shah S."/>
            <person name="Dougan E. K."/>
            <person name="Thang M."/>
            <person name="Chan C."/>
        </authorList>
    </citation>
    <scope>NUCLEOTIDE SEQUENCE [LARGE SCALE GENOMIC DNA]</scope>
</reference>
<dbReference type="EMBL" id="CAUYUJ010000822">
    <property type="protein sequence ID" value="CAK0792721.1"/>
    <property type="molecule type" value="Genomic_DNA"/>
</dbReference>
<gene>
    <name evidence="1" type="ORF">PCOR1329_LOCUS3216</name>
</gene>
<evidence type="ECO:0000313" key="1">
    <source>
        <dbReference type="EMBL" id="CAK0792721.1"/>
    </source>
</evidence>
<sequence length="139" mass="15676">MDGRSGMTVAQEGIEKFYDGLRGLRIVLWLGDRYDCADVCATFLRMHSLPTIALSVGSHQVDGLCFCMATFVDNLLTIAETQENELLTCRAYPYTINVPPDWMRSKVLKCLDHHIDDNGGRRSCFLKFTAAMIQFFTPS</sequence>
<dbReference type="Proteomes" id="UP001189429">
    <property type="component" value="Unassembled WGS sequence"/>
</dbReference>